<gene>
    <name evidence="1" type="ordered locus">Fleli_2303</name>
</gene>
<reference evidence="2" key="1">
    <citation type="submission" date="2012-06" db="EMBL/GenBank/DDBJ databases">
        <title>The complete genome of Flexibacter litoralis DSM 6794.</title>
        <authorList>
            <person name="Lucas S."/>
            <person name="Copeland A."/>
            <person name="Lapidus A."/>
            <person name="Glavina del Rio T."/>
            <person name="Dalin E."/>
            <person name="Tice H."/>
            <person name="Bruce D."/>
            <person name="Goodwin L."/>
            <person name="Pitluck S."/>
            <person name="Peters L."/>
            <person name="Ovchinnikova G."/>
            <person name="Lu M."/>
            <person name="Kyrpides N."/>
            <person name="Mavromatis K."/>
            <person name="Ivanova N."/>
            <person name="Brettin T."/>
            <person name="Detter J.C."/>
            <person name="Han C."/>
            <person name="Larimer F."/>
            <person name="Land M."/>
            <person name="Hauser L."/>
            <person name="Markowitz V."/>
            <person name="Cheng J.-F."/>
            <person name="Hugenholtz P."/>
            <person name="Woyke T."/>
            <person name="Wu D."/>
            <person name="Spring S."/>
            <person name="Lang E."/>
            <person name="Kopitz M."/>
            <person name="Brambilla E."/>
            <person name="Klenk H.-P."/>
            <person name="Eisen J.A."/>
        </authorList>
    </citation>
    <scope>NUCLEOTIDE SEQUENCE [LARGE SCALE GENOMIC DNA]</scope>
    <source>
        <strain evidence="2">ATCC 23117 / DSM 6794 / NBRC 15988 / NCIMB 1366 / Sio-4</strain>
    </source>
</reference>
<keyword evidence="2" id="KW-1185">Reference proteome</keyword>
<organism evidence="1 2">
    <name type="scientific">Bernardetia litoralis (strain ATCC 23117 / DSM 6794 / NBRC 15988 / NCIMB 1366 / Fx l1 / Sio-4)</name>
    <name type="common">Flexibacter litoralis</name>
    <dbReference type="NCBI Taxonomy" id="880071"/>
    <lineage>
        <taxon>Bacteria</taxon>
        <taxon>Pseudomonadati</taxon>
        <taxon>Bacteroidota</taxon>
        <taxon>Cytophagia</taxon>
        <taxon>Cytophagales</taxon>
        <taxon>Bernardetiaceae</taxon>
        <taxon>Bernardetia</taxon>
    </lineage>
</organism>
<dbReference type="HOGENOM" id="CLU_2953750_0_0_10"/>
<proteinExistence type="predicted"/>
<evidence type="ECO:0000313" key="1">
    <source>
        <dbReference type="EMBL" id="AFM04676.1"/>
    </source>
</evidence>
<dbReference type="AlphaFoldDB" id="I4AL41"/>
<accession>I4AL41</accession>
<name>I4AL41_BERLS</name>
<dbReference type="Proteomes" id="UP000006054">
    <property type="component" value="Chromosome"/>
</dbReference>
<evidence type="ECO:0000313" key="2">
    <source>
        <dbReference type="Proteomes" id="UP000006054"/>
    </source>
</evidence>
<protein>
    <submittedName>
        <fullName evidence="1">Uncharacterized protein</fullName>
    </submittedName>
</protein>
<dbReference type="EMBL" id="CP003345">
    <property type="protein sequence ID" value="AFM04676.1"/>
    <property type="molecule type" value="Genomic_DNA"/>
</dbReference>
<dbReference type="KEGG" id="fli:Fleli_2303"/>
<sequence length="59" mass="6971">MALPKKCNIRKITIDGIEYYWQISFIPLHKILCNSEDKLYCIVGLTEQPNYCFSKMENI</sequence>